<keyword evidence="1" id="KW-1133">Transmembrane helix</keyword>
<keyword evidence="1" id="KW-0472">Membrane</keyword>
<dbReference type="Proteomes" id="UP000199048">
    <property type="component" value="Unassembled WGS sequence"/>
</dbReference>
<dbReference type="AlphaFoldDB" id="A0A1I4P9B0"/>
<evidence type="ECO:0000313" key="2">
    <source>
        <dbReference type="EMBL" id="SFM24137.1"/>
    </source>
</evidence>
<keyword evidence="3" id="KW-1185">Reference proteome</keyword>
<name>A0A1I4P9B0_9HYPH</name>
<organism evidence="2 3">
    <name type="scientific">Methylobacterium pseudosasicola</name>
    <dbReference type="NCBI Taxonomy" id="582667"/>
    <lineage>
        <taxon>Bacteria</taxon>
        <taxon>Pseudomonadati</taxon>
        <taxon>Pseudomonadota</taxon>
        <taxon>Alphaproteobacteria</taxon>
        <taxon>Hyphomicrobiales</taxon>
        <taxon>Methylobacteriaceae</taxon>
        <taxon>Methylobacterium</taxon>
    </lineage>
</organism>
<proteinExistence type="predicted"/>
<evidence type="ECO:0000313" key="3">
    <source>
        <dbReference type="Proteomes" id="UP000199048"/>
    </source>
</evidence>
<feature type="transmembrane region" description="Helical" evidence="1">
    <location>
        <begin position="37"/>
        <end position="58"/>
    </location>
</feature>
<reference evidence="3" key="1">
    <citation type="submission" date="2016-10" db="EMBL/GenBank/DDBJ databases">
        <authorList>
            <person name="Varghese N."/>
            <person name="Submissions S."/>
        </authorList>
    </citation>
    <scope>NUCLEOTIDE SEQUENCE [LARGE SCALE GENOMIC DNA]</scope>
    <source>
        <strain evidence="3">BL36</strain>
    </source>
</reference>
<gene>
    <name evidence="2" type="ORF">SAMN05192568_1023112</name>
</gene>
<dbReference type="EMBL" id="FOTK01000023">
    <property type="protein sequence ID" value="SFM24137.1"/>
    <property type="molecule type" value="Genomic_DNA"/>
</dbReference>
<protein>
    <submittedName>
        <fullName evidence="2">Uncharacterized protein</fullName>
    </submittedName>
</protein>
<sequence>MVAAQGIEKGAPQEGEMGAIVLAGPSVGFQPKDRRSVALQVMLVLGWGGLFAYCAAYLNEDLPFPTSSVQAIGEPVIDQPEDISRPVIRVAALEPAMPAAAPAVVPPSTPAIVAVQTVTSPATPRPASVGLDYVGTWGPTTDACSAPARRKGFVPATITPGRAQAGDTICSFSGAHRAGNIWSLAADCGDRDHRWSSQVRLAVNGDRLTWTSALGTSTYVRCGRRAG</sequence>
<keyword evidence="1" id="KW-0812">Transmembrane</keyword>
<evidence type="ECO:0000256" key="1">
    <source>
        <dbReference type="SAM" id="Phobius"/>
    </source>
</evidence>
<accession>A0A1I4P9B0</accession>